<dbReference type="GeneID" id="31234569"/>
<dbReference type="EMBL" id="JBHSJE010000009">
    <property type="protein sequence ID" value="MFC4982071.1"/>
    <property type="molecule type" value="Genomic_DNA"/>
</dbReference>
<evidence type="ECO:0000256" key="1">
    <source>
        <dbReference type="SAM" id="Phobius"/>
    </source>
</evidence>
<feature type="transmembrane region" description="Helical" evidence="1">
    <location>
        <begin position="59"/>
        <end position="80"/>
    </location>
</feature>
<dbReference type="Proteomes" id="UP001595908">
    <property type="component" value="Unassembled WGS sequence"/>
</dbReference>
<name>A0ABV9VF53_STRAZ</name>
<keyword evidence="3" id="KW-1185">Reference proteome</keyword>
<evidence type="ECO:0000313" key="3">
    <source>
        <dbReference type="Proteomes" id="UP001595908"/>
    </source>
</evidence>
<keyword evidence="1" id="KW-1133">Transmembrane helix</keyword>
<proteinExistence type="predicted"/>
<reference evidence="3" key="1">
    <citation type="journal article" date="2019" name="Int. J. Syst. Evol. Microbiol.">
        <title>The Global Catalogue of Microorganisms (GCM) 10K type strain sequencing project: providing services to taxonomists for standard genome sequencing and annotation.</title>
        <authorList>
            <consortium name="The Broad Institute Genomics Platform"/>
            <consortium name="The Broad Institute Genome Sequencing Center for Infectious Disease"/>
            <person name="Wu L."/>
            <person name="Ma J."/>
        </authorList>
    </citation>
    <scope>NUCLEOTIDE SEQUENCE [LARGE SCALE GENOMIC DNA]</scope>
    <source>
        <strain evidence="3">ICMP 257</strain>
    </source>
</reference>
<keyword evidence="1" id="KW-0472">Membrane</keyword>
<dbReference type="RefSeq" id="WP_033301926.1">
    <property type="nucleotide sequence ID" value="NZ_JBFAGR010000012.1"/>
</dbReference>
<gene>
    <name evidence="2" type="ORF">ACFPL4_27635</name>
</gene>
<accession>A0ABV9VF53</accession>
<protein>
    <recommendedName>
        <fullName evidence="4">Integral membrane protein</fullName>
    </recommendedName>
</protein>
<evidence type="ECO:0008006" key="4">
    <source>
        <dbReference type="Google" id="ProtNLM"/>
    </source>
</evidence>
<sequence length="102" mass="10868">MDRTDVIIALIALLAIVVTAKPLKRGPFWLIALLAAFSYPVGGKLLAALESATGAGSTWASYVFTVSVGLVFAALGSQAVRVIRSFRGTRADHRQHDQEIDA</sequence>
<keyword evidence="1" id="KW-0812">Transmembrane</keyword>
<evidence type="ECO:0000313" key="2">
    <source>
        <dbReference type="EMBL" id="MFC4982071.1"/>
    </source>
</evidence>
<organism evidence="2 3">
    <name type="scientific">Streptomyces atroolivaceus</name>
    <dbReference type="NCBI Taxonomy" id="66869"/>
    <lineage>
        <taxon>Bacteria</taxon>
        <taxon>Bacillati</taxon>
        <taxon>Actinomycetota</taxon>
        <taxon>Actinomycetes</taxon>
        <taxon>Kitasatosporales</taxon>
        <taxon>Streptomycetaceae</taxon>
        <taxon>Streptomyces</taxon>
    </lineage>
</organism>
<feature type="transmembrane region" description="Helical" evidence="1">
    <location>
        <begin position="28"/>
        <end position="47"/>
    </location>
</feature>
<comment type="caution">
    <text evidence="2">The sequence shown here is derived from an EMBL/GenBank/DDBJ whole genome shotgun (WGS) entry which is preliminary data.</text>
</comment>